<dbReference type="EMBL" id="JAOTOJ010000008">
    <property type="protein sequence ID" value="KAK9398366.1"/>
    <property type="molecule type" value="Genomic_DNA"/>
</dbReference>
<keyword evidence="4" id="KW-1185">Reference proteome</keyword>
<feature type="region of interest" description="Disordered" evidence="1">
    <location>
        <begin position="100"/>
        <end position="128"/>
    </location>
</feature>
<dbReference type="InterPro" id="IPR004172">
    <property type="entry name" value="L27_dom"/>
</dbReference>
<feature type="domain" description="L27" evidence="2">
    <location>
        <begin position="1"/>
        <end position="59"/>
    </location>
</feature>
<dbReference type="Gene3D" id="1.10.287.470">
    <property type="entry name" value="Helix hairpin bin"/>
    <property type="match status" value="1"/>
</dbReference>
<dbReference type="Proteomes" id="UP001474421">
    <property type="component" value="Unassembled WGS sequence"/>
</dbReference>
<protein>
    <submittedName>
        <fullName evidence="3">Disks large 4</fullName>
    </submittedName>
</protein>
<accession>A0AAW1B9B2</accession>
<name>A0AAW1B9B2_CROAD</name>
<dbReference type="AlphaFoldDB" id="A0AAW1B9B2"/>
<sequence>MPVKRQDAATVLQLMKQPATLNPDSRTKMDRLLGVFQSELFQALLDIQEFYEVTVSECGRSAPQRSLPKVGMGFIRLRQRPLHFPPPQTLPVFSLGVQHPKGHVQQPQISRSHPPDLSGGRPFLNTGG</sequence>
<evidence type="ECO:0000256" key="1">
    <source>
        <dbReference type="SAM" id="MobiDB-lite"/>
    </source>
</evidence>
<reference evidence="3 4" key="1">
    <citation type="journal article" date="2024" name="Proc. Natl. Acad. Sci. U.S.A.">
        <title>The genetic regulatory architecture and epigenomic basis for age-related changes in rattlesnake venom.</title>
        <authorList>
            <person name="Hogan M.P."/>
            <person name="Holding M.L."/>
            <person name="Nystrom G.S."/>
            <person name="Colston T.J."/>
            <person name="Bartlett D.A."/>
            <person name="Mason A.J."/>
            <person name="Ellsworth S.A."/>
            <person name="Rautsaw R.M."/>
            <person name="Lawrence K.C."/>
            <person name="Strickland J.L."/>
            <person name="He B."/>
            <person name="Fraser P."/>
            <person name="Margres M.J."/>
            <person name="Gilbert D.M."/>
            <person name="Gibbs H.L."/>
            <person name="Parkinson C.L."/>
            <person name="Rokyta D.R."/>
        </authorList>
    </citation>
    <scope>NUCLEOTIDE SEQUENCE [LARGE SCALE GENOMIC DNA]</scope>
    <source>
        <strain evidence="3">DRR0105</strain>
    </source>
</reference>
<evidence type="ECO:0000313" key="3">
    <source>
        <dbReference type="EMBL" id="KAK9398366.1"/>
    </source>
</evidence>
<dbReference type="SUPFAM" id="SSF101288">
    <property type="entry name" value="L27 domain"/>
    <property type="match status" value="1"/>
</dbReference>
<evidence type="ECO:0000259" key="2">
    <source>
        <dbReference type="PROSITE" id="PS51022"/>
    </source>
</evidence>
<dbReference type="InterPro" id="IPR015143">
    <property type="entry name" value="L27_1"/>
</dbReference>
<dbReference type="Pfam" id="PF09058">
    <property type="entry name" value="L27_1"/>
    <property type="match status" value="1"/>
</dbReference>
<evidence type="ECO:0000313" key="4">
    <source>
        <dbReference type="Proteomes" id="UP001474421"/>
    </source>
</evidence>
<dbReference type="SMART" id="SM00569">
    <property type="entry name" value="L27"/>
    <property type="match status" value="1"/>
</dbReference>
<proteinExistence type="predicted"/>
<gene>
    <name evidence="3" type="ORF">NXF25_021727</name>
</gene>
<comment type="caution">
    <text evidence="3">The sequence shown here is derived from an EMBL/GenBank/DDBJ whole genome shotgun (WGS) entry which is preliminary data.</text>
</comment>
<dbReference type="PROSITE" id="PS51022">
    <property type="entry name" value="L27"/>
    <property type="match status" value="1"/>
</dbReference>
<dbReference type="InterPro" id="IPR036892">
    <property type="entry name" value="L27_dom_sf"/>
</dbReference>
<organism evidence="3 4">
    <name type="scientific">Crotalus adamanteus</name>
    <name type="common">Eastern diamondback rattlesnake</name>
    <dbReference type="NCBI Taxonomy" id="8729"/>
    <lineage>
        <taxon>Eukaryota</taxon>
        <taxon>Metazoa</taxon>
        <taxon>Chordata</taxon>
        <taxon>Craniata</taxon>
        <taxon>Vertebrata</taxon>
        <taxon>Euteleostomi</taxon>
        <taxon>Lepidosauria</taxon>
        <taxon>Squamata</taxon>
        <taxon>Bifurcata</taxon>
        <taxon>Unidentata</taxon>
        <taxon>Episquamata</taxon>
        <taxon>Toxicofera</taxon>
        <taxon>Serpentes</taxon>
        <taxon>Colubroidea</taxon>
        <taxon>Viperidae</taxon>
        <taxon>Crotalinae</taxon>
        <taxon>Crotalus</taxon>
    </lineage>
</organism>